<proteinExistence type="predicted"/>
<evidence type="ECO:0000256" key="1">
    <source>
        <dbReference type="SAM" id="MobiDB-lite"/>
    </source>
</evidence>
<keyword evidence="2" id="KW-0732">Signal</keyword>
<feature type="region of interest" description="Disordered" evidence="1">
    <location>
        <begin position="408"/>
        <end position="439"/>
    </location>
</feature>
<dbReference type="InterPro" id="IPR021204">
    <property type="entry name" value="Integr_conj_element_PFL4711"/>
</dbReference>
<dbReference type="RefSeq" id="WP_214360082.1">
    <property type="nucleotide sequence ID" value="NZ_JAEKFT010000003.1"/>
</dbReference>
<evidence type="ECO:0000313" key="3">
    <source>
        <dbReference type="EMBL" id="MBT0960330.1"/>
    </source>
</evidence>
<dbReference type="NCBIfam" id="TIGR03755">
    <property type="entry name" value="conj_TIGR03755"/>
    <property type="match status" value="1"/>
</dbReference>
<comment type="caution">
    <text evidence="3">The sequence shown here is derived from an EMBL/GenBank/DDBJ whole genome shotgun (WGS) entry which is preliminary data.</text>
</comment>
<feature type="compositionally biased region" description="Basic and acidic residues" evidence="1">
    <location>
        <begin position="409"/>
        <end position="420"/>
    </location>
</feature>
<evidence type="ECO:0000313" key="4">
    <source>
        <dbReference type="Proteomes" id="UP000694660"/>
    </source>
</evidence>
<reference evidence="4" key="1">
    <citation type="journal article" date="2022" name="ISME J.">
        <title>Genetic and phylogenetic analysis of dissimilatory iodate-reducing bacteria identifies potential niches across the world's oceans.</title>
        <authorList>
            <person name="Reyes-Umana V."/>
            <person name="Henning Z."/>
            <person name="Lee K."/>
            <person name="Barnum T.P."/>
            <person name="Coates J.D."/>
        </authorList>
    </citation>
    <scope>NUCLEOTIDE SEQUENCE [LARGE SCALE GENOMIC DNA]</scope>
    <source>
        <strain evidence="4">IR12</strain>
    </source>
</reference>
<feature type="chain" id="PRO_5037578184" evidence="2">
    <location>
        <begin position="22"/>
        <end position="439"/>
    </location>
</feature>
<accession>A0A944D5G5</accession>
<feature type="signal peptide" evidence="2">
    <location>
        <begin position="1"/>
        <end position="21"/>
    </location>
</feature>
<dbReference type="AlphaFoldDB" id="A0A944D5G5"/>
<dbReference type="Proteomes" id="UP000694660">
    <property type="component" value="Unassembled WGS sequence"/>
</dbReference>
<protein>
    <submittedName>
        <fullName evidence="3">Integrating conjugative element protein</fullName>
    </submittedName>
</protein>
<dbReference type="EMBL" id="JAEKFT010000003">
    <property type="protein sequence ID" value="MBT0960330.1"/>
    <property type="molecule type" value="Genomic_DNA"/>
</dbReference>
<keyword evidence="4" id="KW-1185">Reference proteome</keyword>
<feature type="compositionally biased region" description="Basic and acidic residues" evidence="1">
    <location>
        <begin position="429"/>
        <end position="439"/>
    </location>
</feature>
<name>A0A944D5G5_DENI1</name>
<sequence length="439" mass="46007">MRHPLIVLAMAAALSAGAAHAVQIPSGKSDLYYRLGGDSPASRAPNPAATSMKLGLSGVMNLNYSCGQFDFGASWASLMNGFSNLGTTITGAVQAGISALPLYILQRAQPGLYELFQTYAAKAEELVQLSTKSCQQMEREILANKNPYAGWVSLSMGEDWKREAKHNNGDIARAAENVGKADGRNGLTWIGGAAGGKAQKAINVIGDTTRAGYNATQMLAPATNSGPYPANRLSAAFPGPSDAAAFATDVLGEEYISTCAEGGCPTRAAGTALGLLPKFEAEIPTAQAQFATVMGAAVPSASDLDAASAPGVPVSRDLIEAIRALPPVEQPMAEGRIARDVALARTVDKALTVRNLLITGRSVPEVQGNAQATARIDLALEQLNRHIDDLLYEVRVRRELVSGPAQTLLRDHGASQDRSRATGTGGLVDNDRLENGRVK</sequence>
<gene>
    <name evidence="3" type="ORF">I8J34_04010</name>
</gene>
<organism evidence="3 4">
    <name type="scientific">Denitromonas iodatirespirans</name>
    <dbReference type="NCBI Taxonomy" id="2795389"/>
    <lineage>
        <taxon>Bacteria</taxon>
        <taxon>Pseudomonadati</taxon>
        <taxon>Pseudomonadota</taxon>
        <taxon>Betaproteobacteria</taxon>
        <taxon>Rhodocyclales</taxon>
        <taxon>Zoogloeaceae</taxon>
        <taxon>Denitromonas</taxon>
    </lineage>
</organism>
<evidence type="ECO:0000256" key="2">
    <source>
        <dbReference type="SAM" id="SignalP"/>
    </source>
</evidence>